<comment type="caution">
    <text evidence="1">The sequence shown here is derived from an EMBL/GenBank/DDBJ whole genome shotgun (WGS) entry which is preliminary data.</text>
</comment>
<protein>
    <submittedName>
        <fullName evidence="1">Uncharacterized protein</fullName>
    </submittedName>
</protein>
<gene>
    <name evidence="1" type="ORF">F5144DRAFT_257463</name>
</gene>
<sequence>MKYSAPFLFTAGLAAAQTSVVNIMFPFVDQQDNGASVISAGPTATKYFIACPPGTSDEDCGLAEGVEVLYGPSTLEYTMSYSGIYTVSANCKLNPSKDTADCSGAVISDQEKSTVVEVVSGYSSYIMPVTITAGLEKLSGATNTAAPGSSATDVPSVSTQTTMTTASVPTGATEGSGEGAADPTSSQSTGGMPRVTQNAVIMGAAALVGGAILL</sequence>
<dbReference type="EMBL" id="JAGIZQ010000004">
    <property type="protein sequence ID" value="KAH6632646.1"/>
    <property type="molecule type" value="Genomic_DNA"/>
</dbReference>
<evidence type="ECO:0000313" key="2">
    <source>
        <dbReference type="Proteomes" id="UP000724584"/>
    </source>
</evidence>
<name>A0ACB7PCU8_9PEZI</name>
<keyword evidence="2" id="KW-1185">Reference proteome</keyword>
<organism evidence="1 2">
    <name type="scientific">Chaetomium tenue</name>
    <dbReference type="NCBI Taxonomy" id="1854479"/>
    <lineage>
        <taxon>Eukaryota</taxon>
        <taxon>Fungi</taxon>
        <taxon>Dikarya</taxon>
        <taxon>Ascomycota</taxon>
        <taxon>Pezizomycotina</taxon>
        <taxon>Sordariomycetes</taxon>
        <taxon>Sordariomycetidae</taxon>
        <taxon>Sordariales</taxon>
        <taxon>Chaetomiaceae</taxon>
        <taxon>Chaetomium</taxon>
    </lineage>
</organism>
<accession>A0ACB7PCU8</accession>
<proteinExistence type="predicted"/>
<reference evidence="1 2" key="1">
    <citation type="journal article" date="2021" name="Nat. Commun.">
        <title>Genetic determinants of endophytism in the Arabidopsis root mycobiome.</title>
        <authorList>
            <person name="Mesny F."/>
            <person name="Miyauchi S."/>
            <person name="Thiergart T."/>
            <person name="Pickel B."/>
            <person name="Atanasova L."/>
            <person name="Karlsson M."/>
            <person name="Huettel B."/>
            <person name="Barry K.W."/>
            <person name="Haridas S."/>
            <person name="Chen C."/>
            <person name="Bauer D."/>
            <person name="Andreopoulos W."/>
            <person name="Pangilinan J."/>
            <person name="LaButti K."/>
            <person name="Riley R."/>
            <person name="Lipzen A."/>
            <person name="Clum A."/>
            <person name="Drula E."/>
            <person name="Henrissat B."/>
            <person name="Kohler A."/>
            <person name="Grigoriev I.V."/>
            <person name="Martin F.M."/>
            <person name="Hacquard S."/>
        </authorList>
    </citation>
    <scope>NUCLEOTIDE SEQUENCE [LARGE SCALE GENOMIC DNA]</scope>
    <source>
        <strain evidence="1 2">MPI-SDFR-AT-0079</strain>
    </source>
</reference>
<dbReference type="Proteomes" id="UP000724584">
    <property type="component" value="Unassembled WGS sequence"/>
</dbReference>
<evidence type="ECO:0000313" key="1">
    <source>
        <dbReference type="EMBL" id="KAH6632646.1"/>
    </source>
</evidence>